<accession>X1CVE9</accession>
<evidence type="ECO:0000313" key="1">
    <source>
        <dbReference type="EMBL" id="GAH12446.1"/>
    </source>
</evidence>
<proteinExistence type="predicted"/>
<name>X1CVE9_9ZZZZ</name>
<reference evidence="1" key="1">
    <citation type="journal article" date="2014" name="Front. Microbiol.">
        <title>High frequency of phylogenetically diverse reductive dehalogenase-homologous genes in deep subseafloor sedimentary metagenomes.</title>
        <authorList>
            <person name="Kawai M."/>
            <person name="Futagami T."/>
            <person name="Toyoda A."/>
            <person name="Takaki Y."/>
            <person name="Nishi S."/>
            <person name="Hori S."/>
            <person name="Arai W."/>
            <person name="Tsubouchi T."/>
            <person name="Morono Y."/>
            <person name="Uchiyama I."/>
            <person name="Ito T."/>
            <person name="Fujiyama A."/>
            <person name="Inagaki F."/>
            <person name="Takami H."/>
        </authorList>
    </citation>
    <scope>NUCLEOTIDE SEQUENCE</scope>
    <source>
        <strain evidence="1">Expedition CK06-06</strain>
    </source>
</reference>
<gene>
    <name evidence="1" type="ORF">S01H4_58117</name>
</gene>
<feature type="non-terminal residue" evidence="1">
    <location>
        <position position="1"/>
    </location>
</feature>
<dbReference type="EMBL" id="BART01033913">
    <property type="protein sequence ID" value="GAH12446.1"/>
    <property type="molecule type" value="Genomic_DNA"/>
</dbReference>
<dbReference type="AlphaFoldDB" id="X1CVE9"/>
<organism evidence="1">
    <name type="scientific">marine sediment metagenome</name>
    <dbReference type="NCBI Taxonomy" id="412755"/>
    <lineage>
        <taxon>unclassified sequences</taxon>
        <taxon>metagenomes</taxon>
        <taxon>ecological metagenomes</taxon>
    </lineage>
</organism>
<sequence length="35" mass="4309">EVRKIYNDEELKVKIQKKGFEWGKNQTYIVHFQVL</sequence>
<comment type="caution">
    <text evidence="1">The sequence shown here is derived from an EMBL/GenBank/DDBJ whole genome shotgun (WGS) entry which is preliminary data.</text>
</comment>
<protein>
    <submittedName>
        <fullName evidence="1">Uncharacterized protein</fullName>
    </submittedName>
</protein>